<protein>
    <submittedName>
        <fullName evidence="2">Uncharacterized protein</fullName>
    </submittedName>
</protein>
<feature type="compositionally biased region" description="Basic and acidic residues" evidence="1">
    <location>
        <begin position="26"/>
        <end position="38"/>
    </location>
</feature>
<feature type="non-terminal residue" evidence="2">
    <location>
        <position position="1"/>
    </location>
</feature>
<dbReference type="EMBL" id="CATQJA010002015">
    <property type="protein sequence ID" value="CAJ0569388.1"/>
    <property type="molecule type" value="Genomic_DNA"/>
</dbReference>
<evidence type="ECO:0000313" key="2">
    <source>
        <dbReference type="EMBL" id="CAJ0569388.1"/>
    </source>
</evidence>
<name>A0AA36CIX4_9BILA</name>
<gene>
    <name evidence="2" type="ORF">MSPICULIGERA_LOCUS7869</name>
</gene>
<accession>A0AA36CIX4</accession>
<keyword evidence="3" id="KW-1185">Reference proteome</keyword>
<feature type="region of interest" description="Disordered" evidence="1">
    <location>
        <begin position="1"/>
        <end position="49"/>
    </location>
</feature>
<proteinExistence type="predicted"/>
<evidence type="ECO:0000313" key="3">
    <source>
        <dbReference type="Proteomes" id="UP001177023"/>
    </source>
</evidence>
<sequence length="189" mass="20840">MTFGYGDIGNEGPKMNGDANTTTITQERKNALLSKQEEPGSSLNGADSLTDLRKRLTGLTRDTSFTSSSTTINDKFQSALLASRKSSLVEDSEAHDSQEMPVNLATSLRPVLQQGILRLMIYQEICGQMLNSGYYQLIDKSDKLLMRLQRLVQKDPGLYYPTSVLTSIQVHVLNQVDVMRAALDVGYGS</sequence>
<evidence type="ECO:0000256" key="1">
    <source>
        <dbReference type="SAM" id="MobiDB-lite"/>
    </source>
</evidence>
<dbReference type="AlphaFoldDB" id="A0AA36CIX4"/>
<comment type="caution">
    <text evidence="2">The sequence shown here is derived from an EMBL/GenBank/DDBJ whole genome shotgun (WGS) entry which is preliminary data.</text>
</comment>
<dbReference type="Proteomes" id="UP001177023">
    <property type="component" value="Unassembled WGS sequence"/>
</dbReference>
<reference evidence="2" key="1">
    <citation type="submission" date="2023-06" db="EMBL/GenBank/DDBJ databases">
        <authorList>
            <person name="Delattre M."/>
        </authorList>
    </citation>
    <scope>NUCLEOTIDE SEQUENCE</scope>
    <source>
        <strain evidence="2">AF72</strain>
    </source>
</reference>
<organism evidence="2 3">
    <name type="scientific">Mesorhabditis spiculigera</name>
    <dbReference type="NCBI Taxonomy" id="96644"/>
    <lineage>
        <taxon>Eukaryota</taxon>
        <taxon>Metazoa</taxon>
        <taxon>Ecdysozoa</taxon>
        <taxon>Nematoda</taxon>
        <taxon>Chromadorea</taxon>
        <taxon>Rhabditida</taxon>
        <taxon>Rhabditina</taxon>
        <taxon>Rhabditomorpha</taxon>
        <taxon>Rhabditoidea</taxon>
        <taxon>Rhabditidae</taxon>
        <taxon>Mesorhabditinae</taxon>
        <taxon>Mesorhabditis</taxon>
    </lineage>
</organism>